<organism evidence="1 2">
    <name type="scientific">Pseudobacillus wudalianchiensis</name>
    <dbReference type="NCBI Taxonomy" id="1743143"/>
    <lineage>
        <taxon>Bacteria</taxon>
        <taxon>Bacillati</taxon>
        <taxon>Bacillota</taxon>
        <taxon>Bacilli</taxon>
        <taxon>Bacillales</taxon>
        <taxon>Bacillaceae</taxon>
        <taxon>Pseudobacillus</taxon>
    </lineage>
</organism>
<dbReference type="Pfam" id="PF05621">
    <property type="entry name" value="TniB"/>
    <property type="match status" value="1"/>
</dbReference>
<dbReference type="PANTHER" id="PTHR35894:SF1">
    <property type="entry name" value="PHOSPHORIBULOKINASE _ URIDINE KINASE FAMILY"/>
    <property type="match status" value="1"/>
</dbReference>
<evidence type="ECO:0000313" key="2">
    <source>
        <dbReference type="Proteomes" id="UP000092578"/>
    </source>
</evidence>
<evidence type="ECO:0000313" key="1">
    <source>
        <dbReference type="EMBL" id="OCA92595.1"/>
    </source>
</evidence>
<reference evidence="2" key="1">
    <citation type="submission" date="2016-05" db="EMBL/GenBank/DDBJ databases">
        <authorList>
            <person name="Liu B."/>
            <person name="Wang J."/>
            <person name="Zhu Y."/>
            <person name="Liu G."/>
            <person name="Chen Q."/>
            <person name="Chen Z."/>
            <person name="Lan J."/>
            <person name="Che J."/>
            <person name="Ge C."/>
            <person name="Shi H."/>
            <person name="Pan Z."/>
            <person name="Liu X."/>
        </authorList>
    </citation>
    <scope>NUCLEOTIDE SEQUENCE [LARGE SCALE GENOMIC DNA]</scope>
    <source>
        <strain evidence="2">FJAT-27215</strain>
    </source>
</reference>
<keyword evidence="2" id="KW-1185">Reference proteome</keyword>
<dbReference type="InterPro" id="IPR052026">
    <property type="entry name" value="ExeA_AAA_ATPase_DNA-bind"/>
</dbReference>
<dbReference type="Gene3D" id="3.40.50.300">
    <property type="entry name" value="P-loop containing nucleotide triphosphate hydrolases"/>
    <property type="match status" value="1"/>
</dbReference>
<name>A0A1B9B929_9BACI</name>
<dbReference type="EMBL" id="MAYT01000001">
    <property type="protein sequence ID" value="OCA92595.1"/>
    <property type="molecule type" value="Genomic_DNA"/>
</dbReference>
<gene>
    <name evidence="1" type="ORF">A8F95_02550</name>
</gene>
<evidence type="ECO:0008006" key="3">
    <source>
        <dbReference type="Google" id="ProtNLM"/>
    </source>
</evidence>
<dbReference type="Proteomes" id="UP000092578">
    <property type="component" value="Unassembled WGS sequence"/>
</dbReference>
<dbReference type="AlphaFoldDB" id="A0A1B9B929"/>
<dbReference type="RefSeq" id="WP_065409084.1">
    <property type="nucleotide sequence ID" value="NZ_MAYT01000001.1"/>
</dbReference>
<proteinExistence type="predicted"/>
<sequence>MTNDFLQMTKEEKIKKIDLMRIQHPNFKEALKKISLCHKSKLKSADPQCLLITGNYGTGKTTILNYYVKQNQKEMALENTTKKAILYGSIPSPTRINTFLEAMLDHLGDPYAIKGTIGNKQYRLVNLIKDSEVELIMLDEFQHFVHRNHQVNHDVADCFKSIINETKVPVVLLGLDESEKVLNDNGQLKRRFSFRHHLADFNCRNAEATSQFRILLHSIDKSLPFEKLSGLKEVDMWEKFENATKGNMSALMKIIRTAAIEAVEANDKFISEKRFAKAFELHSFIMNGENPFKFE</sequence>
<accession>A0A1B9B929</accession>
<comment type="caution">
    <text evidence="1">The sequence shown here is derived from an EMBL/GenBank/DDBJ whole genome shotgun (WGS) entry which is preliminary data.</text>
</comment>
<dbReference type="InterPro" id="IPR008868">
    <property type="entry name" value="TniB"/>
</dbReference>
<dbReference type="SUPFAM" id="SSF52540">
    <property type="entry name" value="P-loop containing nucleoside triphosphate hydrolases"/>
    <property type="match status" value="1"/>
</dbReference>
<protein>
    <recommendedName>
        <fullName evidence="3">AAA+ ATPase domain-containing protein</fullName>
    </recommendedName>
</protein>
<dbReference type="InterPro" id="IPR027417">
    <property type="entry name" value="P-loop_NTPase"/>
</dbReference>
<dbReference type="PANTHER" id="PTHR35894">
    <property type="entry name" value="GENERAL SECRETION PATHWAY PROTEIN A-RELATED"/>
    <property type="match status" value="1"/>
</dbReference>